<reference evidence="2 3" key="1">
    <citation type="journal article" date="2023" name="G3 (Bethesda)">
        <title>A chromosome-level genome assembly of Zasmidium syzygii isolated from banana leaves.</title>
        <authorList>
            <person name="van Westerhoven A.C."/>
            <person name="Mehrabi R."/>
            <person name="Talebi R."/>
            <person name="Steentjes M.B.F."/>
            <person name="Corcolon B."/>
            <person name="Chong P.A."/>
            <person name="Kema G.H.J."/>
            <person name="Seidl M.F."/>
        </authorList>
    </citation>
    <scope>NUCLEOTIDE SEQUENCE [LARGE SCALE GENOMIC DNA]</scope>
    <source>
        <strain evidence="2 3">P124</strain>
    </source>
</reference>
<evidence type="ECO:0000259" key="1">
    <source>
        <dbReference type="Pfam" id="PF07883"/>
    </source>
</evidence>
<evidence type="ECO:0000313" key="3">
    <source>
        <dbReference type="Proteomes" id="UP001305779"/>
    </source>
</evidence>
<name>A0ABR0DX23_ZASCE</name>
<dbReference type="InterPro" id="IPR013096">
    <property type="entry name" value="Cupin_2"/>
</dbReference>
<protein>
    <recommendedName>
        <fullName evidence="1">Cupin type-2 domain-containing protein</fullName>
    </recommendedName>
</protein>
<dbReference type="InterPro" id="IPR014710">
    <property type="entry name" value="RmlC-like_jellyroll"/>
</dbReference>
<dbReference type="Proteomes" id="UP001305779">
    <property type="component" value="Unassembled WGS sequence"/>
</dbReference>
<dbReference type="SUPFAM" id="SSF51182">
    <property type="entry name" value="RmlC-like cupins"/>
    <property type="match status" value="1"/>
</dbReference>
<keyword evidence="3" id="KW-1185">Reference proteome</keyword>
<gene>
    <name evidence="2" type="ORF">PRZ48_014872</name>
</gene>
<organism evidence="2 3">
    <name type="scientific">Zasmidium cellare</name>
    <name type="common">Wine cellar mold</name>
    <name type="synonym">Racodium cellare</name>
    <dbReference type="NCBI Taxonomy" id="395010"/>
    <lineage>
        <taxon>Eukaryota</taxon>
        <taxon>Fungi</taxon>
        <taxon>Dikarya</taxon>
        <taxon>Ascomycota</taxon>
        <taxon>Pezizomycotina</taxon>
        <taxon>Dothideomycetes</taxon>
        <taxon>Dothideomycetidae</taxon>
        <taxon>Mycosphaerellales</taxon>
        <taxon>Mycosphaerellaceae</taxon>
        <taxon>Zasmidium</taxon>
    </lineage>
</organism>
<comment type="caution">
    <text evidence="2">The sequence shown here is derived from an EMBL/GenBank/DDBJ whole genome shotgun (WGS) entry which is preliminary data.</text>
</comment>
<dbReference type="Gene3D" id="2.60.120.10">
    <property type="entry name" value="Jelly Rolls"/>
    <property type="match status" value="1"/>
</dbReference>
<dbReference type="InterPro" id="IPR011051">
    <property type="entry name" value="RmlC_Cupin_sf"/>
</dbReference>
<dbReference type="EMBL" id="JAXOVC010000015">
    <property type="protein sequence ID" value="KAK4493687.1"/>
    <property type="molecule type" value="Genomic_DNA"/>
</dbReference>
<dbReference type="PANTHER" id="PTHR38599">
    <property type="entry name" value="CUPIN DOMAIN PROTEIN (AFU_ORTHOLOGUE AFUA_3G13620)"/>
    <property type="match status" value="1"/>
</dbReference>
<proteinExistence type="predicted"/>
<accession>A0ABR0DX23</accession>
<dbReference type="Pfam" id="PF07883">
    <property type="entry name" value="Cupin_2"/>
    <property type="match status" value="1"/>
</dbReference>
<dbReference type="PANTHER" id="PTHR38599:SF1">
    <property type="entry name" value="CUPIN DOMAIN PROTEIN (AFU_ORTHOLOGUE AFUA_3G13620)"/>
    <property type="match status" value="1"/>
</dbReference>
<evidence type="ECO:0000313" key="2">
    <source>
        <dbReference type="EMBL" id="KAK4493687.1"/>
    </source>
</evidence>
<feature type="domain" description="Cupin type-2" evidence="1">
    <location>
        <begin position="31"/>
        <end position="99"/>
    </location>
</feature>
<sequence>MSSTNKPGVVRTILNRLPIPALPGWESRTVLLDYPPGVTAPPHTHPVAGVNYIIQGHVVSQWEDGEEERYGPGEIFLDHAERVHTVVRNSSSTERLLVVVNYVIPTGEENVKFAG</sequence>